<dbReference type="AlphaFoldDB" id="A0A5N5GJC1"/>
<reference evidence="3 4" key="1">
    <citation type="submission" date="2019-09" db="EMBL/GenBank/DDBJ databases">
        <authorList>
            <person name="Ou C."/>
        </authorList>
    </citation>
    <scope>NUCLEOTIDE SEQUENCE [LARGE SCALE GENOMIC DNA]</scope>
    <source>
        <strain evidence="3">S2</strain>
        <tissue evidence="3">Leaf</tissue>
    </source>
</reference>
<dbReference type="Pfam" id="PF10551">
    <property type="entry name" value="MULE"/>
    <property type="match status" value="1"/>
</dbReference>
<dbReference type="Proteomes" id="UP000327157">
    <property type="component" value="Chromosome 3"/>
</dbReference>
<dbReference type="OrthoDB" id="1719346at2759"/>
<comment type="caution">
    <text evidence="3">The sequence shown here is derived from an EMBL/GenBank/DDBJ whole genome shotgun (WGS) entry which is preliminary data.</text>
</comment>
<dbReference type="EMBL" id="SMOL01000402">
    <property type="protein sequence ID" value="KAB2615448.1"/>
    <property type="molecule type" value="Genomic_DNA"/>
</dbReference>
<reference evidence="4" key="2">
    <citation type="submission" date="2019-10" db="EMBL/GenBank/DDBJ databases">
        <title>A de novo genome assembly of a pear dwarfing rootstock.</title>
        <authorList>
            <person name="Wang F."/>
            <person name="Wang J."/>
            <person name="Li S."/>
            <person name="Zhang Y."/>
            <person name="Fang M."/>
            <person name="Ma L."/>
            <person name="Zhao Y."/>
            <person name="Jiang S."/>
        </authorList>
    </citation>
    <scope>NUCLEOTIDE SEQUENCE [LARGE SCALE GENOMIC DNA]</scope>
</reference>
<feature type="region of interest" description="Disordered" evidence="1">
    <location>
        <begin position="248"/>
        <end position="288"/>
    </location>
</feature>
<reference evidence="3 4" key="3">
    <citation type="submission" date="2019-11" db="EMBL/GenBank/DDBJ databases">
        <title>A de novo genome assembly of a pear dwarfing rootstock.</title>
        <authorList>
            <person name="Wang F."/>
            <person name="Wang J."/>
            <person name="Li S."/>
            <person name="Zhang Y."/>
            <person name="Fang M."/>
            <person name="Ma L."/>
            <person name="Zhao Y."/>
            <person name="Jiang S."/>
        </authorList>
    </citation>
    <scope>NUCLEOTIDE SEQUENCE [LARGE SCALE GENOMIC DNA]</scope>
    <source>
        <strain evidence="3">S2</strain>
        <tissue evidence="3">Leaf</tissue>
    </source>
</reference>
<feature type="compositionally biased region" description="Polar residues" evidence="1">
    <location>
        <begin position="262"/>
        <end position="288"/>
    </location>
</feature>
<sequence>MLIEHFKDETTKIIHSISRWRLTKALENLFWADAKSRHGYGLFGDVIVFVFDTTFNTNVYEIMFALLLGVNNHGQTIVFGCAFLKNKKTESIGWLFEEMLKATLGELLKQTTFHQYYIWHIGNKFNDKGWVGAVFKDLHYCIWDIESKEELEVVGDHNDENCAPPLQLHMPMEEQMFQVEELKSLTYFLKEQSRHENEAVYEVLERATGVTKMKKLMADTTSGYDKWRDKFSKKASNLIDKVVMSEKECTQAPPSTGHGDVTEQNEAANPEPNSMITQSSNIELTSGNSGMLDDFYEYMMNDH</sequence>
<evidence type="ECO:0000313" key="3">
    <source>
        <dbReference type="EMBL" id="KAB2615448.1"/>
    </source>
</evidence>
<protein>
    <submittedName>
        <fullName evidence="3">Protein FAR1-RELATED SEQUENCE 5-like</fullName>
    </submittedName>
</protein>
<name>A0A5N5GJC1_9ROSA</name>
<proteinExistence type="predicted"/>
<dbReference type="InterPro" id="IPR018289">
    <property type="entry name" value="MULE_transposase_dom"/>
</dbReference>
<evidence type="ECO:0000259" key="2">
    <source>
        <dbReference type="Pfam" id="PF10551"/>
    </source>
</evidence>
<evidence type="ECO:0000256" key="1">
    <source>
        <dbReference type="SAM" id="MobiDB-lite"/>
    </source>
</evidence>
<dbReference type="PANTHER" id="PTHR47718">
    <property type="entry name" value="OS01G0519700 PROTEIN"/>
    <property type="match status" value="1"/>
</dbReference>
<feature type="domain" description="MULE transposase" evidence="2">
    <location>
        <begin position="48"/>
        <end position="101"/>
    </location>
</feature>
<accession>A0A5N5GJC1</accession>
<evidence type="ECO:0000313" key="4">
    <source>
        <dbReference type="Proteomes" id="UP000327157"/>
    </source>
</evidence>
<organism evidence="3 4">
    <name type="scientific">Pyrus ussuriensis x Pyrus communis</name>
    <dbReference type="NCBI Taxonomy" id="2448454"/>
    <lineage>
        <taxon>Eukaryota</taxon>
        <taxon>Viridiplantae</taxon>
        <taxon>Streptophyta</taxon>
        <taxon>Embryophyta</taxon>
        <taxon>Tracheophyta</taxon>
        <taxon>Spermatophyta</taxon>
        <taxon>Magnoliopsida</taxon>
        <taxon>eudicotyledons</taxon>
        <taxon>Gunneridae</taxon>
        <taxon>Pentapetalae</taxon>
        <taxon>rosids</taxon>
        <taxon>fabids</taxon>
        <taxon>Rosales</taxon>
        <taxon>Rosaceae</taxon>
        <taxon>Amygdaloideae</taxon>
        <taxon>Maleae</taxon>
        <taxon>Pyrus</taxon>
    </lineage>
</organism>
<gene>
    <name evidence="3" type="ORF">D8674_022036</name>
</gene>
<keyword evidence="4" id="KW-1185">Reference proteome</keyword>